<feature type="domain" description="Reverse transcriptase zinc-binding" evidence="1">
    <location>
        <begin position="257"/>
        <end position="341"/>
    </location>
</feature>
<dbReference type="PANTHER" id="PTHR36617:SF15">
    <property type="entry name" value="REVERSE TRANSCRIPTASE ZINC-BINDING DOMAIN-CONTAINING PROTEIN"/>
    <property type="match status" value="1"/>
</dbReference>
<comment type="caution">
    <text evidence="2">The sequence shown here is derived from an EMBL/GenBank/DDBJ whole genome shotgun (WGS) entry which is preliminary data.</text>
</comment>
<evidence type="ECO:0000313" key="2">
    <source>
        <dbReference type="EMBL" id="RVW96118.1"/>
    </source>
</evidence>
<evidence type="ECO:0000313" key="3">
    <source>
        <dbReference type="Proteomes" id="UP000288805"/>
    </source>
</evidence>
<sequence length="418" mass="47720">MWTGLFFSVMQKMGFGENGLGGSSGAFPVQASLCWLMAPLLVSFKAQGIEAGRSTFALFICDCYGGVMSGLRINLEKSELIPVGRVKNIDDLALDFGCRLGSLPSTYLGRPLGAPFKSVTVWDGVKQRFRRSKKGVGVLKEKGGLRVKCLSNLNKALFCKWNWHFANEREALWNQVIRGKYGKKEGDGNGRRVRFWKDRWCGDSPLCVSFPSLFALSVDKEAWVEEAKRFLEWLHGKRVHGDVDDMVLWTETKSENFLVKSLYLVLEEGCPSLFPSSCIWNVWVQPKISFFAWEAMWGKALTLDLIQKRGWALATRFFMCLEKEEIIDHLFLHCTKTRVLWDLPFNLFGVSWVLPSSIRETLLSWHGSFVGKKRKKACRAAPLFIFWTVSKARNKLAFKDDMLSIQRLKYSFVLSLWS</sequence>
<dbReference type="PANTHER" id="PTHR36617">
    <property type="entry name" value="PROTEIN, PUTATIVE-RELATED"/>
    <property type="match status" value="1"/>
</dbReference>
<evidence type="ECO:0000259" key="1">
    <source>
        <dbReference type="Pfam" id="PF13966"/>
    </source>
</evidence>
<organism evidence="2 3">
    <name type="scientific">Vitis vinifera</name>
    <name type="common">Grape</name>
    <dbReference type="NCBI Taxonomy" id="29760"/>
    <lineage>
        <taxon>Eukaryota</taxon>
        <taxon>Viridiplantae</taxon>
        <taxon>Streptophyta</taxon>
        <taxon>Embryophyta</taxon>
        <taxon>Tracheophyta</taxon>
        <taxon>Spermatophyta</taxon>
        <taxon>Magnoliopsida</taxon>
        <taxon>eudicotyledons</taxon>
        <taxon>Gunneridae</taxon>
        <taxon>Pentapetalae</taxon>
        <taxon>rosids</taxon>
        <taxon>Vitales</taxon>
        <taxon>Vitaceae</taxon>
        <taxon>Viteae</taxon>
        <taxon>Vitis</taxon>
    </lineage>
</organism>
<dbReference type="EMBL" id="QGNW01000109">
    <property type="protein sequence ID" value="RVW96118.1"/>
    <property type="molecule type" value="Genomic_DNA"/>
</dbReference>
<reference evidence="2 3" key="1">
    <citation type="journal article" date="2018" name="PLoS Genet.">
        <title>Population sequencing reveals clonal diversity and ancestral inbreeding in the grapevine cultivar Chardonnay.</title>
        <authorList>
            <person name="Roach M.J."/>
            <person name="Johnson D.L."/>
            <person name="Bohlmann J."/>
            <person name="van Vuuren H.J."/>
            <person name="Jones S.J."/>
            <person name="Pretorius I.S."/>
            <person name="Schmidt S.A."/>
            <person name="Borneman A.R."/>
        </authorList>
    </citation>
    <scope>NUCLEOTIDE SEQUENCE [LARGE SCALE GENOMIC DNA]</scope>
    <source>
        <strain evidence="3">cv. Chardonnay</strain>
        <tissue evidence="2">Leaf</tissue>
    </source>
</reference>
<dbReference type="Proteomes" id="UP000288805">
    <property type="component" value="Unassembled WGS sequence"/>
</dbReference>
<proteinExistence type="predicted"/>
<gene>
    <name evidence="2" type="ORF">CK203_037823</name>
</gene>
<dbReference type="Pfam" id="PF13966">
    <property type="entry name" value="zf-RVT"/>
    <property type="match status" value="1"/>
</dbReference>
<accession>A0A438IHA8</accession>
<dbReference type="InterPro" id="IPR026960">
    <property type="entry name" value="RVT-Znf"/>
</dbReference>
<dbReference type="AlphaFoldDB" id="A0A438IHA8"/>
<protein>
    <recommendedName>
        <fullName evidence="1">Reverse transcriptase zinc-binding domain-containing protein</fullName>
    </recommendedName>
</protein>
<name>A0A438IHA8_VITVI</name>